<evidence type="ECO:0000259" key="6">
    <source>
        <dbReference type="Pfam" id="PF00082"/>
    </source>
</evidence>
<keyword evidence="9" id="KW-1185">Reference proteome</keyword>
<dbReference type="InterPro" id="IPR000209">
    <property type="entry name" value="Peptidase_S8/S53_dom"/>
</dbReference>
<comment type="caution">
    <text evidence="8">The sequence shown here is derived from an EMBL/GenBank/DDBJ whole genome shotgun (WGS) entry which is preliminary data.</text>
</comment>
<comment type="similarity">
    <text evidence="4">Belongs to the peptidase S8 family.</text>
</comment>
<feature type="compositionally biased region" description="Polar residues" evidence="5">
    <location>
        <begin position="64"/>
        <end position="86"/>
    </location>
</feature>
<evidence type="ECO:0000256" key="1">
    <source>
        <dbReference type="ARBA" id="ARBA00022670"/>
    </source>
</evidence>
<feature type="compositionally biased region" description="Low complexity" evidence="5">
    <location>
        <begin position="37"/>
        <end position="50"/>
    </location>
</feature>
<dbReference type="Pfam" id="PF07483">
    <property type="entry name" value="W_rich_C"/>
    <property type="match status" value="4"/>
</dbReference>
<dbReference type="PROSITE" id="PS51892">
    <property type="entry name" value="SUBTILASE"/>
    <property type="match status" value="1"/>
</dbReference>
<keyword evidence="1" id="KW-0645">Protease</keyword>
<feature type="region of interest" description="Disordered" evidence="5">
    <location>
        <begin position="25"/>
        <end position="93"/>
    </location>
</feature>
<reference evidence="8" key="1">
    <citation type="submission" date="2020-05" db="EMBL/GenBank/DDBJ databases">
        <title>Nod-independent and nitrogen-fixing Bradyrhizobium aeschynomene sp. nov. isolated from nodules of Aeschynomene indica.</title>
        <authorList>
            <person name="Zhang Z."/>
        </authorList>
    </citation>
    <scope>NUCLEOTIDE SEQUENCE</scope>
    <source>
        <strain evidence="8">83012</strain>
    </source>
</reference>
<evidence type="ECO:0000256" key="5">
    <source>
        <dbReference type="SAM" id="MobiDB-lite"/>
    </source>
</evidence>
<dbReference type="SUPFAM" id="SSF52743">
    <property type="entry name" value="Subtilisin-like"/>
    <property type="match status" value="1"/>
</dbReference>
<evidence type="ECO:0000256" key="4">
    <source>
        <dbReference type="PROSITE-ProRule" id="PRU01240"/>
    </source>
</evidence>
<dbReference type="InterPro" id="IPR011121">
    <property type="entry name" value="Trp-rich_dom"/>
</dbReference>
<evidence type="ECO:0000256" key="2">
    <source>
        <dbReference type="ARBA" id="ARBA00022801"/>
    </source>
</evidence>
<dbReference type="Pfam" id="PF00082">
    <property type="entry name" value="Peptidase_S8"/>
    <property type="match status" value="1"/>
</dbReference>
<sequence length="1311" mass="131398">MLYESDRAEEPSHRWREAAQSLIFDPVAGGHHTPLEPAADASGAGDVSAPVVRPMQHRPADSAPAQSTTDSPAEATSQASGITSDAHTSHAHGGTMVSIGQLSEVTVQAQTSGYDAAGQTVWTAVVTSSSWQISQETSFNPPALAADAAAEAAHAAAQSFGSGGLIISTAAQMWYGASASLQARSLGGSEQVASGETGPSGSVHTSMQDAVAEAITSAVSGQAANGAQIVQALGGNSTGVTGAGIKIGVLSSSFNNLGGAAADEASGELPSASKIQILKDAPSGGSDEGRAMMQIIHDIAPDASLAFYTATQSEQDFAAGIIALANAGCKVIVDDVSYTDEPFFQNGIVAQAIQTVQAMGVTYVTSAGNNGSSAYQTSWTSTSGSIGGNYFAGNALSFGGNVAQTITVTAGARLLVQWDQPWGQAASHLAVSVYKDGQYLGYAPNYNQNPFIGLQFGVSGTYQIVIADVSGPTPSTIKEILAGNGLSVSISGANAGTVFGHAMTPGVITVGAVNSAYTPAFGYTPVPESFSSSGAGTEILFANDGTRLTTPLQLSPVVVSGIDNIATTVSGFSAFYGTSAAAPSVAAIAALILTANATLSYADVSVILQQTAIPMSNQAVAGAGLAQINPAVSSAPYYANTVIEALGSISLAQVGVIYDLNTVGGSTTVALRFNGANVVVHQLSNWMPIGVESNGSGGYQVAWKFQGQDLYTVWTVDGSGNYTGNPIGGVSGGSAAFEAFETSFNQDLNGDGTIGLASTVIEAVGTTSLVQSGNSYFLNPAGGGTGPQVKFGGSAVAPGQLGGWIPIAGEAVGGGYQIAWKMTGADLYTVWNVDSSGNYTGNPISAVSGSSAAFELLETNFQQDLNGDGTIGIPNTVIEAAGSTSLVLAGSSYFLNPVGGGTGPQVMFGGSLVIAGQLGGWQAIGAEATASGYQIAWKMAGADLYVVWNTDSSGNYVGNATGAVSGSAASLEALEASFQQDLNGDGTIGAPSVTPSVIVVESLGSTSLVLSGTTYLMNPLSGGTGPEVKFGGSVVVAGQLGGWAAIAAETSGSGYQVAWKMAGADLYTVWNTDSSGNYVGNAIGATSGGSAALEQLETGFQQDLNGDGTIGIPASSSSVAASAQAVTSSAADVVLASPSFSGEFVGFGSTGDQIDLTSIAFTSLQAHFDETSGVLSLSDGTNSASLHFIGSLSQDSFHFASDGQGGTLISGTRTAAAATGGPASPSVSLEGHDTFVFAPHFGQVTVSDFNVGTDKIVFSQSIFADASALQSAIHEDAAGNAVITDAALDTITIQHVSAADLLAHLSSFHLV</sequence>
<dbReference type="CDD" id="cd05562">
    <property type="entry name" value="Peptidases_S53_like"/>
    <property type="match status" value="1"/>
</dbReference>
<organism evidence="8 9">
    <name type="scientific">Bradyrhizobium aeschynomenes</name>
    <dbReference type="NCBI Taxonomy" id="2734909"/>
    <lineage>
        <taxon>Bacteria</taxon>
        <taxon>Pseudomonadati</taxon>
        <taxon>Pseudomonadota</taxon>
        <taxon>Alphaproteobacteria</taxon>
        <taxon>Hyphomicrobiales</taxon>
        <taxon>Nitrobacteraceae</taxon>
        <taxon>Bradyrhizobium</taxon>
    </lineage>
</organism>
<feature type="domain" description="Tryptophan-rich" evidence="7">
    <location>
        <begin position="658"/>
        <end position="755"/>
    </location>
</feature>
<evidence type="ECO:0000256" key="3">
    <source>
        <dbReference type="ARBA" id="ARBA00022825"/>
    </source>
</evidence>
<feature type="domain" description="Tryptophan-rich" evidence="7">
    <location>
        <begin position="1006"/>
        <end position="1111"/>
    </location>
</feature>
<dbReference type="InterPro" id="IPR034075">
    <property type="entry name" value="Glr3161-like_dom"/>
</dbReference>
<dbReference type="Gene3D" id="3.40.50.200">
    <property type="entry name" value="Peptidase S8/S53 domain"/>
    <property type="match status" value="2"/>
</dbReference>
<evidence type="ECO:0000259" key="7">
    <source>
        <dbReference type="Pfam" id="PF07483"/>
    </source>
</evidence>
<proteinExistence type="inferred from homology"/>
<feature type="domain" description="Tryptophan-rich" evidence="7">
    <location>
        <begin position="884"/>
        <end position="989"/>
    </location>
</feature>
<comment type="caution">
    <text evidence="4">Lacks conserved residue(s) required for the propagation of feature annotation.</text>
</comment>
<dbReference type="InterPro" id="IPR023828">
    <property type="entry name" value="Peptidase_S8_Ser-AS"/>
</dbReference>
<dbReference type="Proteomes" id="UP000886476">
    <property type="component" value="Unassembled WGS sequence"/>
</dbReference>
<dbReference type="EMBL" id="JABFDN010000007">
    <property type="protein sequence ID" value="NPU67645.1"/>
    <property type="molecule type" value="Genomic_DNA"/>
</dbReference>
<keyword evidence="2" id="KW-0378">Hydrolase</keyword>
<protein>
    <submittedName>
        <fullName evidence="8">S8 family serine peptidase</fullName>
    </submittedName>
</protein>
<dbReference type="InterPro" id="IPR036852">
    <property type="entry name" value="Peptidase_S8/S53_dom_sf"/>
</dbReference>
<accession>A0ABX2CIY2</accession>
<evidence type="ECO:0000313" key="8">
    <source>
        <dbReference type="EMBL" id="NPU67645.1"/>
    </source>
</evidence>
<evidence type="ECO:0000313" key="9">
    <source>
        <dbReference type="Proteomes" id="UP000886476"/>
    </source>
</evidence>
<feature type="domain" description="Tryptophan-rich" evidence="7">
    <location>
        <begin position="767"/>
        <end position="872"/>
    </location>
</feature>
<gene>
    <name evidence="8" type="ORF">HL667_21765</name>
</gene>
<feature type="domain" description="Peptidase S8/S53" evidence="6">
    <location>
        <begin position="482"/>
        <end position="616"/>
    </location>
</feature>
<dbReference type="PROSITE" id="PS00138">
    <property type="entry name" value="SUBTILASE_SER"/>
    <property type="match status" value="1"/>
</dbReference>
<name>A0ABX2CIY2_9BRAD</name>
<keyword evidence="3" id="KW-0720">Serine protease</keyword>